<dbReference type="PANTHER" id="PTHR47683">
    <property type="entry name" value="PSEUDOURIDINE SYNTHASE FAMILY PROTEIN-RELATED"/>
    <property type="match status" value="1"/>
</dbReference>
<evidence type="ECO:0000256" key="1">
    <source>
        <dbReference type="ARBA" id="ARBA00008348"/>
    </source>
</evidence>
<dbReference type="CDD" id="cd00165">
    <property type="entry name" value="S4"/>
    <property type="match status" value="1"/>
</dbReference>
<dbReference type="Gene3D" id="3.10.290.10">
    <property type="entry name" value="RNA-binding S4 domain"/>
    <property type="match status" value="1"/>
</dbReference>
<evidence type="ECO:0000313" key="5">
    <source>
        <dbReference type="EMBL" id="MVX58538.1"/>
    </source>
</evidence>
<dbReference type="PROSITE" id="PS50889">
    <property type="entry name" value="S4"/>
    <property type="match status" value="1"/>
</dbReference>
<dbReference type="Pfam" id="PF00849">
    <property type="entry name" value="PseudoU_synth_2"/>
    <property type="match status" value="1"/>
</dbReference>
<dbReference type="GO" id="GO:0003723">
    <property type="term" value="F:RNA binding"/>
    <property type="evidence" value="ECO:0007669"/>
    <property type="project" value="UniProtKB-KW"/>
</dbReference>
<evidence type="ECO:0000313" key="6">
    <source>
        <dbReference type="Proteomes" id="UP000461595"/>
    </source>
</evidence>
<dbReference type="Pfam" id="PF01479">
    <property type="entry name" value="S4"/>
    <property type="match status" value="1"/>
</dbReference>
<dbReference type="GO" id="GO:0120159">
    <property type="term" value="F:rRNA pseudouridine synthase activity"/>
    <property type="evidence" value="ECO:0007669"/>
    <property type="project" value="UniProtKB-ARBA"/>
</dbReference>
<dbReference type="InterPro" id="IPR036986">
    <property type="entry name" value="S4_RNA-bd_sf"/>
</dbReference>
<evidence type="ECO:0000256" key="4">
    <source>
        <dbReference type="RuleBase" id="RU003887"/>
    </source>
</evidence>
<dbReference type="CDD" id="cd02553">
    <property type="entry name" value="PseudoU_synth_RsuA"/>
    <property type="match status" value="1"/>
</dbReference>
<dbReference type="Gene3D" id="3.30.70.580">
    <property type="entry name" value="Pseudouridine synthase I, catalytic domain, N-terminal subdomain"/>
    <property type="match status" value="1"/>
</dbReference>
<dbReference type="InterPro" id="IPR020103">
    <property type="entry name" value="PsdUridine_synth_cat_dom_sf"/>
</dbReference>
<dbReference type="InterPro" id="IPR006145">
    <property type="entry name" value="PsdUridine_synth_RsuA/RluA"/>
</dbReference>
<dbReference type="Proteomes" id="UP000461595">
    <property type="component" value="Unassembled WGS sequence"/>
</dbReference>
<dbReference type="Gene3D" id="3.30.70.1560">
    <property type="entry name" value="Alpha-L RNA-binding motif"/>
    <property type="match status" value="1"/>
</dbReference>
<comment type="caution">
    <text evidence="5">The sequence shown here is derived from an EMBL/GenBank/DDBJ whole genome shotgun (WGS) entry which is preliminary data.</text>
</comment>
<dbReference type="EC" id="5.4.99.-" evidence="4"/>
<dbReference type="AlphaFoldDB" id="A0A7X3KCF3"/>
<dbReference type="InterPro" id="IPR002942">
    <property type="entry name" value="S4_RNA-bd"/>
</dbReference>
<dbReference type="GO" id="GO:0000455">
    <property type="term" value="P:enzyme-directed rRNA pseudouridine synthesis"/>
    <property type="evidence" value="ECO:0007669"/>
    <property type="project" value="UniProtKB-ARBA"/>
</dbReference>
<dbReference type="FunFam" id="3.30.70.1560:FF:000001">
    <property type="entry name" value="Pseudouridine synthase"/>
    <property type="match status" value="1"/>
</dbReference>
<dbReference type="NCBIfam" id="TIGR00093">
    <property type="entry name" value="pseudouridine synthase"/>
    <property type="match status" value="1"/>
</dbReference>
<dbReference type="InterPro" id="IPR042092">
    <property type="entry name" value="PsdUridine_s_RsuA/RluB/E/F_cat"/>
</dbReference>
<name>A0A7X3KCF3_9STRE</name>
<dbReference type="RefSeq" id="WP_160332358.1">
    <property type="nucleotide sequence ID" value="NZ_WSRS01000013.1"/>
</dbReference>
<sequence>MRLDRYLVEVGLGSRSEVKQVIKKGLIKVNGKVEKSAKTQIREGQDQVHYQDQELTYQAFYYWMLNKPAGVLSATQDSSSKTVLDLLAPEDWRKDLFPVGRLDKDTEGLLLLTNNGPLAHALLSPKRHVSKLYRALVVGEMTVEDQQRFAEGIAFKDFTSQPAELEILESGEGRSEVLIRIQEGKFHQVKRMVAACGKEVTYLERLAMGPLQLDPNLARGAYRPLTEEELALFEDLDLPL</sequence>
<reference evidence="5 6" key="1">
    <citation type="submission" date="2019-12" db="EMBL/GenBank/DDBJ databases">
        <title>Microbes associate with the intestines of laboratory mice.</title>
        <authorList>
            <person name="Navarre W."/>
            <person name="Wong E."/>
        </authorList>
    </citation>
    <scope>NUCLEOTIDE SEQUENCE [LARGE SCALE GENOMIC DNA]</scope>
    <source>
        <strain evidence="5 6">NM51_B2-22</strain>
    </source>
</reference>
<evidence type="ECO:0000256" key="2">
    <source>
        <dbReference type="ARBA" id="ARBA00022884"/>
    </source>
</evidence>
<dbReference type="SUPFAM" id="SSF55120">
    <property type="entry name" value="Pseudouridine synthase"/>
    <property type="match status" value="1"/>
</dbReference>
<dbReference type="InterPro" id="IPR018496">
    <property type="entry name" value="PsdUridine_synth_RsuA/RluB_CS"/>
</dbReference>
<keyword evidence="3 4" id="KW-0413">Isomerase</keyword>
<evidence type="ECO:0000256" key="3">
    <source>
        <dbReference type="ARBA" id="ARBA00023235"/>
    </source>
</evidence>
<protein>
    <recommendedName>
        <fullName evidence="4">Pseudouridine synthase</fullName>
        <ecNumber evidence="4">5.4.99.-</ecNumber>
    </recommendedName>
</protein>
<comment type="similarity">
    <text evidence="1 4">Belongs to the pseudouridine synthase RsuA family.</text>
</comment>
<dbReference type="GO" id="GO:0005829">
    <property type="term" value="C:cytosol"/>
    <property type="evidence" value="ECO:0007669"/>
    <property type="project" value="UniProtKB-ARBA"/>
</dbReference>
<dbReference type="PROSITE" id="PS01149">
    <property type="entry name" value="PSI_RSU"/>
    <property type="match status" value="1"/>
</dbReference>
<dbReference type="PANTHER" id="PTHR47683:SF4">
    <property type="entry name" value="PSEUDOURIDINE SYNTHASE"/>
    <property type="match status" value="1"/>
</dbReference>
<dbReference type="EMBL" id="WSRS01000013">
    <property type="protein sequence ID" value="MVX58538.1"/>
    <property type="molecule type" value="Genomic_DNA"/>
</dbReference>
<dbReference type="InterPro" id="IPR050343">
    <property type="entry name" value="RsuA_PseudoU_synthase"/>
</dbReference>
<organism evidence="5 6">
    <name type="scientific">Streptococcus danieliae</name>
    <dbReference type="NCBI Taxonomy" id="747656"/>
    <lineage>
        <taxon>Bacteria</taxon>
        <taxon>Bacillati</taxon>
        <taxon>Bacillota</taxon>
        <taxon>Bacilli</taxon>
        <taxon>Lactobacillales</taxon>
        <taxon>Streptococcaceae</taxon>
        <taxon>Streptococcus</taxon>
    </lineage>
</organism>
<accession>A0A7X3KCF3</accession>
<keyword evidence="2" id="KW-0694">RNA-binding</keyword>
<dbReference type="InterPro" id="IPR000748">
    <property type="entry name" value="PsdUridine_synth_RsuA/RluB/E/F"/>
</dbReference>
<dbReference type="OrthoDB" id="9807213at2"/>
<gene>
    <name evidence="5" type="ORF">E5983_02590</name>
</gene>
<dbReference type="SUPFAM" id="SSF55174">
    <property type="entry name" value="Alpha-L RNA-binding motif"/>
    <property type="match status" value="1"/>
</dbReference>
<dbReference type="InterPro" id="IPR020094">
    <property type="entry name" value="TruA/RsuA/RluB/E/F_N"/>
</dbReference>
<proteinExistence type="inferred from homology"/>
<dbReference type="SMART" id="SM00363">
    <property type="entry name" value="S4"/>
    <property type="match status" value="1"/>
</dbReference>